<dbReference type="GO" id="GO:0009252">
    <property type="term" value="P:peptidoglycan biosynthetic process"/>
    <property type="evidence" value="ECO:0007669"/>
    <property type="project" value="UniProtKB-KW"/>
</dbReference>
<evidence type="ECO:0000259" key="19">
    <source>
        <dbReference type="Pfam" id="PF00912"/>
    </source>
</evidence>
<feature type="transmembrane region" description="Helical" evidence="17">
    <location>
        <begin position="35"/>
        <end position="59"/>
    </location>
</feature>
<dbReference type="InterPro" id="IPR023346">
    <property type="entry name" value="Lysozyme-like_dom_sf"/>
</dbReference>
<dbReference type="AlphaFoldDB" id="A0A2J9PPA2"/>
<reference evidence="21" key="1">
    <citation type="submission" date="2017-12" db="EMBL/GenBank/DDBJ databases">
        <title>FDA dAtabase for Regulatory Grade micrObial Sequences (FDA-ARGOS): Supporting development and validation of Infectious Disease Dx tests.</title>
        <authorList>
            <person name="Hoffmann M."/>
            <person name="Allard M."/>
            <person name="Evans P."/>
            <person name="Brown E."/>
            <person name="Tallon L."/>
            <person name="Sadzewicz L."/>
            <person name="Sengamalay N."/>
            <person name="Ott S."/>
            <person name="Godinez A."/>
            <person name="Nagaraj S."/>
            <person name="Vavikolanu K."/>
            <person name="Aluvathingal J."/>
            <person name="Nadendla S."/>
            <person name="Sichtig H."/>
        </authorList>
    </citation>
    <scope>NUCLEOTIDE SEQUENCE [LARGE SCALE GENOMIC DNA]</scope>
    <source>
        <strain evidence="21">FDAARGOS_249</strain>
    </source>
</reference>
<dbReference type="GO" id="GO:0008658">
    <property type="term" value="F:penicillin binding"/>
    <property type="evidence" value="ECO:0007669"/>
    <property type="project" value="InterPro"/>
</dbReference>
<name>A0A2J9PPA2_9LACT</name>
<dbReference type="Gene3D" id="1.10.3810.10">
    <property type="entry name" value="Biosynthetic peptidoglycan transglycosylase-like"/>
    <property type="match status" value="1"/>
</dbReference>
<dbReference type="SUPFAM" id="SSF53955">
    <property type="entry name" value="Lysozyme-like"/>
    <property type="match status" value="1"/>
</dbReference>
<evidence type="ECO:0000259" key="18">
    <source>
        <dbReference type="Pfam" id="PF00905"/>
    </source>
</evidence>
<dbReference type="Pfam" id="PF00905">
    <property type="entry name" value="Transpeptidase"/>
    <property type="match status" value="1"/>
</dbReference>
<keyword evidence="3" id="KW-0645">Protease</keyword>
<evidence type="ECO:0000256" key="9">
    <source>
        <dbReference type="ARBA" id="ARBA00022984"/>
    </source>
</evidence>
<comment type="catalytic activity">
    <reaction evidence="14">
        <text>Preferential cleavage: (Ac)2-L-Lys-D-Ala-|-D-Ala. Also transpeptidation of peptidyl-alanyl moieties that are N-acyl substituents of D-alanine.</text>
        <dbReference type="EC" id="3.4.16.4"/>
    </reaction>
</comment>
<proteinExistence type="predicted"/>
<evidence type="ECO:0000256" key="13">
    <source>
        <dbReference type="ARBA" id="ARBA00023316"/>
    </source>
</evidence>
<evidence type="ECO:0000256" key="2">
    <source>
        <dbReference type="ARBA" id="ARBA00022645"/>
    </source>
</evidence>
<dbReference type="Pfam" id="PF00912">
    <property type="entry name" value="Transgly"/>
    <property type="match status" value="1"/>
</dbReference>
<dbReference type="GO" id="GO:0009002">
    <property type="term" value="F:serine-type D-Ala-D-Ala carboxypeptidase activity"/>
    <property type="evidence" value="ECO:0007669"/>
    <property type="project" value="UniProtKB-EC"/>
</dbReference>
<evidence type="ECO:0000256" key="8">
    <source>
        <dbReference type="ARBA" id="ARBA00022960"/>
    </source>
</evidence>
<dbReference type="InterPro" id="IPR050396">
    <property type="entry name" value="Glycosyltr_51/Transpeptidase"/>
</dbReference>
<keyword evidence="9" id="KW-0573">Peptidoglycan synthesis</keyword>
<sequence>MNKKNEEKKKIGNGLSGTEKVMFYVNVAFKSLAKIFLLLLLILFLGGSLGLGLGSGYFIGLVEDMPIPTEEELANAVGNAGEISTMTYSDDTEISSIRADLVRENTELENVSPYIISGLVATEDENFFEHDGVVPSAIIRAGASTFLGVGGSSGGSTITQQLIKQKLLTNEVSFERKAKEILLAMRLENHYSKEQILQGYLNESPYGRNNKGENIAGIETAAQGVFGVPASEVTLAQAAFLVGIPQNPYTYTPFLQSGELKDVEYLEDGIIRSHEVLQRMRLTNYITEEEYQEAIHYDITQDFLSAGTSEEVPDERNSYIYQAVELETIDILMEQKVAADGLTMADVNANDQLYNQYYDEAESQMRNGGLTIKATVDPDIYETMNSTVQEFSASFGTTYYSESTDENGDPIEVVEPVQNGTVLLDNDTGQVLGFVGGIDFDMSQVDHAFRSRRSPGSSFKPILTYGPALQEQIAGANTMLADTYTRIVQPDGTPYEPTNFGTTISNDFVTARYALSTSMNNPTLALYNELLNQGVDIQSYAYKMGLKDAISSNEFSNLALSLGGTTTGPTVLENAAAFATFANGGVYVEPYLIETITDSNGNVVYQHQTQKERVFDEDVAYVIADILKDATSAGAMASYNSQMDSDLDWFMKTGTSEQFRDLWANGSTPNVTLTSWIGYDNITQTRDLYSQAENTVYGTPAQRSLRYWTTLGTRLNYYYPDTMGSGEVLAEPEGVHEETVVTETGTASGTFEGPYDTSYTIPSSAATNTELFTAAMDPEEPSFTFGIGGSMDDYMNKLESFRSKTNVTVNAKVQEVLESFKLRSAENEQRRQELEEDNIQQDG</sequence>
<evidence type="ECO:0000256" key="10">
    <source>
        <dbReference type="ARBA" id="ARBA00022989"/>
    </source>
</evidence>
<feature type="compositionally biased region" description="Acidic residues" evidence="16">
    <location>
        <begin position="834"/>
        <end position="843"/>
    </location>
</feature>
<feature type="domain" description="Penicillin-binding protein transpeptidase" evidence="18">
    <location>
        <begin position="421"/>
        <end position="682"/>
    </location>
</feature>
<evidence type="ECO:0000256" key="11">
    <source>
        <dbReference type="ARBA" id="ARBA00023136"/>
    </source>
</evidence>
<feature type="region of interest" description="Disordered" evidence="16">
    <location>
        <begin position="824"/>
        <end position="843"/>
    </location>
</feature>
<dbReference type="RefSeq" id="WP_083069682.1">
    <property type="nucleotide sequence ID" value="NZ_JALXKY010000002.1"/>
</dbReference>
<evidence type="ECO:0000256" key="12">
    <source>
        <dbReference type="ARBA" id="ARBA00023268"/>
    </source>
</evidence>
<evidence type="ECO:0000256" key="7">
    <source>
        <dbReference type="ARBA" id="ARBA00022801"/>
    </source>
</evidence>
<keyword evidence="6 17" id="KW-0812">Transmembrane</keyword>
<feature type="compositionally biased region" description="Basic and acidic residues" evidence="16">
    <location>
        <begin position="824"/>
        <end position="833"/>
    </location>
</feature>
<dbReference type="PANTHER" id="PTHR32282">
    <property type="entry name" value="BINDING PROTEIN TRANSPEPTIDASE, PUTATIVE-RELATED"/>
    <property type="match status" value="1"/>
</dbReference>
<evidence type="ECO:0000256" key="6">
    <source>
        <dbReference type="ARBA" id="ARBA00022692"/>
    </source>
</evidence>
<keyword evidence="12" id="KW-0511">Multifunctional enzyme</keyword>
<evidence type="ECO:0000256" key="5">
    <source>
        <dbReference type="ARBA" id="ARBA00022679"/>
    </source>
</evidence>
<keyword evidence="8" id="KW-0133">Cell shape</keyword>
<accession>A0A2J9PPA2</accession>
<keyword evidence="1" id="KW-1003">Cell membrane</keyword>
<dbReference type="InterPro" id="IPR001264">
    <property type="entry name" value="Glyco_trans_51"/>
</dbReference>
<dbReference type="EMBL" id="NBTM02000001">
    <property type="protein sequence ID" value="PNL92137.1"/>
    <property type="molecule type" value="Genomic_DNA"/>
</dbReference>
<keyword evidence="7" id="KW-0378">Hydrolase</keyword>
<dbReference type="GO" id="GO:0008955">
    <property type="term" value="F:peptidoglycan glycosyltransferase activity"/>
    <property type="evidence" value="ECO:0007669"/>
    <property type="project" value="UniProtKB-EC"/>
</dbReference>
<dbReference type="InterPro" id="IPR036950">
    <property type="entry name" value="PBP_transglycosylase"/>
</dbReference>
<dbReference type="GO" id="GO:0030288">
    <property type="term" value="C:outer membrane-bounded periplasmic space"/>
    <property type="evidence" value="ECO:0007669"/>
    <property type="project" value="TreeGrafter"/>
</dbReference>
<evidence type="ECO:0000256" key="17">
    <source>
        <dbReference type="SAM" id="Phobius"/>
    </source>
</evidence>
<dbReference type="Gene3D" id="3.40.50.12800">
    <property type="match status" value="1"/>
</dbReference>
<dbReference type="Proteomes" id="UP000192813">
    <property type="component" value="Unassembled WGS sequence"/>
</dbReference>
<keyword evidence="2" id="KW-0121">Carboxypeptidase</keyword>
<dbReference type="Gene3D" id="3.90.1310.40">
    <property type="match status" value="1"/>
</dbReference>
<evidence type="ECO:0000313" key="21">
    <source>
        <dbReference type="Proteomes" id="UP000192813"/>
    </source>
</evidence>
<keyword evidence="5" id="KW-0808">Transferase</keyword>
<keyword evidence="10 17" id="KW-1133">Transmembrane helix</keyword>
<comment type="catalytic activity">
    <reaction evidence="15">
        <text>[GlcNAc-(1-&gt;4)-Mur2Ac(oyl-L-Ala-gamma-D-Glu-L-Lys-D-Ala-D-Ala)](n)-di-trans,octa-cis-undecaprenyl diphosphate + beta-D-GlcNAc-(1-&gt;4)-Mur2Ac(oyl-L-Ala-gamma-D-Glu-L-Lys-D-Ala-D-Ala)-di-trans,octa-cis-undecaprenyl diphosphate = [GlcNAc-(1-&gt;4)-Mur2Ac(oyl-L-Ala-gamma-D-Glu-L-Lys-D-Ala-D-Ala)](n+1)-di-trans,octa-cis-undecaprenyl diphosphate + di-trans,octa-cis-undecaprenyl diphosphate + H(+)</text>
        <dbReference type="Rhea" id="RHEA:23708"/>
        <dbReference type="Rhea" id="RHEA-COMP:9602"/>
        <dbReference type="Rhea" id="RHEA-COMP:9603"/>
        <dbReference type="ChEBI" id="CHEBI:15378"/>
        <dbReference type="ChEBI" id="CHEBI:58405"/>
        <dbReference type="ChEBI" id="CHEBI:60033"/>
        <dbReference type="ChEBI" id="CHEBI:78435"/>
        <dbReference type="EC" id="2.4.99.28"/>
    </reaction>
</comment>
<evidence type="ECO:0000256" key="16">
    <source>
        <dbReference type="SAM" id="MobiDB-lite"/>
    </source>
</evidence>
<feature type="domain" description="Glycosyl transferase family 51" evidence="19">
    <location>
        <begin position="93"/>
        <end position="280"/>
    </location>
</feature>
<evidence type="ECO:0000313" key="20">
    <source>
        <dbReference type="EMBL" id="PNL92137.1"/>
    </source>
</evidence>
<dbReference type="Gene3D" id="3.40.710.10">
    <property type="entry name" value="DD-peptidase/beta-lactamase superfamily"/>
    <property type="match status" value="1"/>
</dbReference>
<evidence type="ECO:0000256" key="14">
    <source>
        <dbReference type="ARBA" id="ARBA00034000"/>
    </source>
</evidence>
<comment type="caution">
    <text evidence="20">The sequence shown here is derived from an EMBL/GenBank/DDBJ whole genome shotgun (WGS) entry which is preliminary data.</text>
</comment>
<evidence type="ECO:0000256" key="4">
    <source>
        <dbReference type="ARBA" id="ARBA00022676"/>
    </source>
</evidence>
<dbReference type="InterPro" id="IPR012338">
    <property type="entry name" value="Beta-lactam/transpept-like"/>
</dbReference>
<dbReference type="GO" id="GO:0006508">
    <property type="term" value="P:proteolysis"/>
    <property type="evidence" value="ECO:0007669"/>
    <property type="project" value="UniProtKB-KW"/>
</dbReference>
<dbReference type="GO" id="GO:0008360">
    <property type="term" value="P:regulation of cell shape"/>
    <property type="evidence" value="ECO:0007669"/>
    <property type="project" value="UniProtKB-KW"/>
</dbReference>
<organism evidence="20 21">
    <name type="scientific">Aerococcus viridans</name>
    <dbReference type="NCBI Taxonomy" id="1377"/>
    <lineage>
        <taxon>Bacteria</taxon>
        <taxon>Bacillati</taxon>
        <taxon>Bacillota</taxon>
        <taxon>Bacilli</taxon>
        <taxon>Lactobacillales</taxon>
        <taxon>Aerococcaceae</taxon>
        <taxon>Aerococcus</taxon>
    </lineage>
</organism>
<keyword evidence="11 17" id="KW-0472">Membrane</keyword>
<keyword evidence="13" id="KW-0961">Cell wall biogenesis/degradation</keyword>
<evidence type="ECO:0000256" key="3">
    <source>
        <dbReference type="ARBA" id="ARBA00022670"/>
    </source>
</evidence>
<gene>
    <name evidence="20" type="ORF">A6J77_007795</name>
</gene>
<dbReference type="GO" id="GO:0071555">
    <property type="term" value="P:cell wall organization"/>
    <property type="evidence" value="ECO:0007669"/>
    <property type="project" value="UniProtKB-KW"/>
</dbReference>
<protein>
    <submittedName>
        <fullName evidence="20">Penicillin-binding protein</fullName>
    </submittedName>
</protein>
<evidence type="ECO:0000256" key="15">
    <source>
        <dbReference type="ARBA" id="ARBA00049902"/>
    </source>
</evidence>
<dbReference type="SUPFAM" id="SSF56601">
    <property type="entry name" value="beta-lactamase/transpeptidase-like"/>
    <property type="match status" value="1"/>
</dbReference>
<dbReference type="InterPro" id="IPR001460">
    <property type="entry name" value="PCN-bd_Tpept"/>
</dbReference>
<dbReference type="PANTHER" id="PTHR32282:SF32">
    <property type="entry name" value="PENICILLIN-BINDING PROTEIN 2A"/>
    <property type="match status" value="1"/>
</dbReference>
<keyword evidence="4" id="KW-0328">Glycosyltransferase</keyword>
<evidence type="ECO:0000256" key="1">
    <source>
        <dbReference type="ARBA" id="ARBA00022475"/>
    </source>
</evidence>